<protein>
    <submittedName>
        <fullName evidence="1">Uncharacterized protein</fullName>
    </submittedName>
</protein>
<sequence>MIVGLDTPPGQVMTDAELDALADPFAVLALRRGERPQSVDAVVALLAAASARPEFAASAVPERLSFVVGEGGQIPFTDATARLARALRFVVVLRGAAGPDGPPVVMISLDDRPGAGDGLLQILGWDPEKRAYNFYQRRQGVWFHSGDGTRALNPPTRMTGPFDGHVNGSLVMKELRQPWLHWQSQTVGIAREAFAPGHPIVNHPFFTEARGAEILETQVIVPGIRRWTKARLDSATDGGRIRGARTLFRQVVETTTVNLVASPTEFSLIDDTTAVTVPLEIHLNREFWTAADILDPLAIRGRTTVPGALYRAAVAELGVELREQRSGFARPGDSFFVLACPAPAFEDLDVIMTLIERGVLSRRFARALLAVDFANPIQSARRATLLRHFPDEGAAGTGDGSVEAAALASLAAAAAGSPGSVEAEVVARMEGDEAASRTALGEELAAYVAAVRARLATPEGAHDLVRLVASRRRYFRTLGVSEFDLTLPFSSEPEDADPLEMVADGTVRAAPNLIS</sequence>
<gene>
    <name evidence="1" type="ORF">DLJ53_13245</name>
</gene>
<dbReference type="EMBL" id="QHHQ01000002">
    <property type="protein sequence ID" value="RAI02325.1"/>
    <property type="molecule type" value="Genomic_DNA"/>
</dbReference>
<dbReference type="Proteomes" id="UP000249590">
    <property type="component" value="Unassembled WGS sequence"/>
</dbReference>
<evidence type="ECO:0000313" key="1">
    <source>
        <dbReference type="EMBL" id="RAI02325.1"/>
    </source>
</evidence>
<comment type="caution">
    <text evidence="1">The sequence shown here is derived from an EMBL/GenBank/DDBJ whole genome shotgun (WGS) entry which is preliminary data.</text>
</comment>
<organism evidence="1 2">
    <name type="scientific">Acuticoccus sediminis</name>
    <dbReference type="NCBI Taxonomy" id="2184697"/>
    <lineage>
        <taxon>Bacteria</taxon>
        <taxon>Pseudomonadati</taxon>
        <taxon>Pseudomonadota</taxon>
        <taxon>Alphaproteobacteria</taxon>
        <taxon>Hyphomicrobiales</taxon>
        <taxon>Amorphaceae</taxon>
        <taxon>Acuticoccus</taxon>
    </lineage>
</organism>
<dbReference type="AlphaFoldDB" id="A0A8B2NR04"/>
<reference evidence="1 2" key="1">
    <citation type="submission" date="2018-05" db="EMBL/GenBank/DDBJ databases">
        <title>Acuticoccus sediminis sp. nov., isolated from deep-sea sediment of Indian Ocean.</title>
        <authorList>
            <person name="Liu X."/>
            <person name="Lai Q."/>
            <person name="Du Y."/>
            <person name="Sun F."/>
            <person name="Zhang X."/>
            <person name="Wang S."/>
            <person name="Shao Z."/>
        </authorList>
    </citation>
    <scope>NUCLEOTIDE SEQUENCE [LARGE SCALE GENOMIC DNA]</scope>
    <source>
        <strain evidence="1 2">PTG4-2</strain>
    </source>
</reference>
<proteinExistence type="predicted"/>
<keyword evidence="2" id="KW-1185">Reference proteome</keyword>
<accession>A0A8B2NR04</accession>
<evidence type="ECO:0000313" key="2">
    <source>
        <dbReference type="Proteomes" id="UP000249590"/>
    </source>
</evidence>
<name>A0A8B2NR04_9HYPH</name>